<name>A0ABQ0C112_9FIRM</name>
<protein>
    <submittedName>
        <fullName evidence="1">Uncharacterized protein</fullName>
    </submittedName>
</protein>
<dbReference type="Proteomes" id="UP001600941">
    <property type="component" value="Unassembled WGS sequence"/>
</dbReference>
<gene>
    <name evidence="1" type="ORF">K340107D12_52980</name>
</gene>
<reference evidence="1 2" key="1">
    <citation type="submission" date="2024-04" db="EMBL/GenBank/DDBJ databases">
        <title>Defined microbial consortia suppress multidrug-resistant proinflammatory Enterobacteriaceae via ecological control.</title>
        <authorList>
            <person name="Furuichi M."/>
            <person name="Kawaguchi T."/>
            <person name="Pust M."/>
            <person name="Yasuma K."/>
            <person name="Plichta D."/>
            <person name="Hasegawa N."/>
            <person name="Ohya T."/>
            <person name="Bhattarai S."/>
            <person name="Sasajima S."/>
            <person name="Aoto Y."/>
            <person name="Tuganbaev T."/>
            <person name="Yaginuma M."/>
            <person name="Ueda M."/>
            <person name="Okahashi N."/>
            <person name="Amafuji K."/>
            <person name="Kiridooshi Y."/>
            <person name="Sugita K."/>
            <person name="Strazar M."/>
            <person name="Skelly A."/>
            <person name="Suda W."/>
            <person name="Hattori M."/>
            <person name="Nakamoto N."/>
            <person name="Caballero S."/>
            <person name="Norman J."/>
            <person name="Olle B."/>
            <person name="Tanoue T."/>
            <person name="Arita M."/>
            <person name="Bucci V."/>
            <person name="Atarashi K."/>
            <person name="Xavier R."/>
            <person name="Honda K."/>
        </authorList>
    </citation>
    <scope>NUCLEOTIDE SEQUENCE [LARGE SCALE GENOMIC DNA]</scope>
    <source>
        <strain evidence="2">k34-0107-D12</strain>
    </source>
</reference>
<organism evidence="1 2">
    <name type="scientific">Blautia parvula</name>
    <dbReference type="NCBI Taxonomy" id="2877527"/>
    <lineage>
        <taxon>Bacteria</taxon>
        <taxon>Bacillati</taxon>
        <taxon>Bacillota</taxon>
        <taxon>Clostridia</taxon>
        <taxon>Lachnospirales</taxon>
        <taxon>Lachnospiraceae</taxon>
        <taxon>Blautia</taxon>
    </lineage>
</organism>
<keyword evidence="2" id="KW-1185">Reference proteome</keyword>
<evidence type="ECO:0000313" key="1">
    <source>
        <dbReference type="EMBL" id="GAA6502482.1"/>
    </source>
</evidence>
<proteinExistence type="predicted"/>
<dbReference type="EMBL" id="BAABZQ010000001">
    <property type="protein sequence ID" value="GAA6502482.1"/>
    <property type="molecule type" value="Genomic_DNA"/>
</dbReference>
<accession>A0ABQ0C112</accession>
<evidence type="ECO:0000313" key="2">
    <source>
        <dbReference type="Proteomes" id="UP001600941"/>
    </source>
</evidence>
<sequence>MQTECTGKVGTCRQIDDISGTTVINGLLQSTGGQSLAVWAGMVGSSCYIYAMFADPCAEAAGPNEVTVR</sequence>
<comment type="caution">
    <text evidence="1">The sequence shown here is derived from an EMBL/GenBank/DDBJ whole genome shotgun (WGS) entry which is preliminary data.</text>
</comment>